<dbReference type="PANTHER" id="PTHR22916:SF3">
    <property type="entry name" value="UDP-GLCNAC:BETAGAL BETA-1,3-N-ACETYLGLUCOSAMINYLTRANSFERASE-LIKE PROTEIN 1"/>
    <property type="match status" value="1"/>
</dbReference>
<keyword evidence="1" id="KW-0812">Transmembrane</keyword>
<dbReference type="SUPFAM" id="SSF53448">
    <property type="entry name" value="Nucleotide-diphospho-sugar transferases"/>
    <property type="match status" value="1"/>
</dbReference>
<dbReference type="GO" id="GO:0016758">
    <property type="term" value="F:hexosyltransferase activity"/>
    <property type="evidence" value="ECO:0007669"/>
    <property type="project" value="UniProtKB-ARBA"/>
</dbReference>
<sequence length="244" mass="28651">MKSKVSIIVPVFNAIDHVLSFEESNLKFLLQYSNDVTDFELIFIDGESVDGTLDELYKLSEKYNFIHLFSEKDEGIYDAMNKGIQYSNSEFVYFLGMDDVLLPGFFNMLEKLNSEYDIFYGYVNLTSSGLPYKRGFNFKDIVKENVCHQSCFYNKKVLLEKPYELKYKILSDWASNIFFSKNASSCYFDFSICKYNDQDGVSSCQVDTDFRNDRIKIIYGSYGFFGVLNFFYLMLFYKLRRLIC</sequence>
<dbReference type="Pfam" id="PF00535">
    <property type="entry name" value="Glycos_transf_2"/>
    <property type="match status" value="1"/>
</dbReference>
<evidence type="ECO:0000313" key="3">
    <source>
        <dbReference type="EMBL" id="QFF90594.1"/>
    </source>
</evidence>
<keyword evidence="3" id="KW-0808">Transferase</keyword>
<dbReference type="InterPro" id="IPR029044">
    <property type="entry name" value="Nucleotide-diphossugar_trans"/>
</dbReference>
<evidence type="ECO:0000259" key="2">
    <source>
        <dbReference type="Pfam" id="PF00535"/>
    </source>
</evidence>
<dbReference type="PANTHER" id="PTHR22916">
    <property type="entry name" value="GLYCOSYLTRANSFERASE"/>
    <property type="match status" value="1"/>
</dbReference>
<feature type="transmembrane region" description="Helical" evidence="1">
    <location>
        <begin position="217"/>
        <end position="237"/>
    </location>
</feature>
<dbReference type="AlphaFoldDB" id="A0A5P5X5R0"/>
<evidence type="ECO:0000256" key="1">
    <source>
        <dbReference type="SAM" id="Phobius"/>
    </source>
</evidence>
<name>A0A5P5X5R0_VIBPH</name>
<feature type="domain" description="Glycosyltransferase 2-like" evidence="2">
    <location>
        <begin position="6"/>
        <end position="123"/>
    </location>
</feature>
<gene>
    <name evidence="3" type="primary">wcaE</name>
</gene>
<dbReference type="InterPro" id="IPR001173">
    <property type="entry name" value="Glyco_trans_2-like"/>
</dbReference>
<protein>
    <submittedName>
        <fullName evidence="3">Putative colanic acid biosynthesis glycosyl transferase</fullName>
    </submittedName>
</protein>
<dbReference type="Gene3D" id="3.90.550.10">
    <property type="entry name" value="Spore Coat Polysaccharide Biosynthesis Protein SpsA, Chain A"/>
    <property type="match status" value="1"/>
</dbReference>
<accession>A0A5P5X5R0</accession>
<organism evidence="3">
    <name type="scientific">Vibrio parahaemolyticus</name>
    <dbReference type="NCBI Taxonomy" id="670"/>
    <lineage>
        <taxon>Bacteria</taxon>
        <taxon>Pseudomonadati</taxon>
        <taxon>Pseudomonadota</taxon>
        <taxon>Gammaproteobacteria</taxon>
        <taxon>Vibrionales</taxon>
        <taxon>Vibrionaceae</taxon>
        <taxon>Vibrio</taxon>
    </lineage>
</organism>
<reference evidence="3" key="1">
    <citation type="journal article" date="2019" name="Int. J. Food Microbiol.">
        <title>Developing a novel molecular serotyping system based on capsular polysaccharide synthesis gene clusters of Vibrio parahaemolyticus.</title>
        <authorList>
            <person name="Pang Y."/>
            <person name="Guo X."/>
            <person name="Tian X."/>
            <person name="Liu F."/>
            <person name="Wang L."/>
            <person name="Wu J."/>
            <person name="Zhang S."/>
            <person name="Li S."/>
            <person name="Liu B."/>
        </authorList>
    </citation>
    <scope>NUCLEOTIDE SEQUENCE</scope>
    <source>
        <strain evidence="3">G2865</strain>
    </source>
</reference>
<keyword evidence="1" id="KW-1133">Transmembrane helix</keyword>
<proteinExistence type="predicted"/>
<dbReference type="EMBL" id="MK473654">
    <property type="protein sequence ID" value="QFF90594.1"/>
    <property type="molecule type" value="Genomic_DNA"/>
</dbReference>
<keyword evidence="1" id="KW-0472">Membrane</keyword>